<dbReference type="EMBL" id="LNQE01001831">
    <property type="protein sequence ID" value="KUG05047.1"/>
    <property type="molecule type" value="Genomic_DNA"/>
</dbReference>
<evidence type="ECO:0000256" key="3">
    <source>
        <dbReference type="ARBA" id="ARBA00022692"/>
    </source>
</evidence>
<feature type="transmembrane region" description="Helical" evidence="6">
    <location>
        <begin position="16"/>
        <end position="37"/>
    </location>
</feature>
<gene>
    <name evidence="7" type="ORF">ASZ90_017536</name>
</gene>
<name>A0A0W8E8U9_9ZZZZ</name>
<dbReference type="PANTHER" id="PTHR30093:SF44">
    <property type="entry name" value="TYPE II SECRETION SYSTEM CORE PROTEIN G"/>
    <property type="match status" value="1"/>
</dbReference>
<dbReference type="InterPro" id="IPR000983">
    <property type="entry name" value="Bac_GSPG_pilin"/>
</dbReference>
<reference evidence="7" key="1">
    <citation type="journal article" date="2015" name="Proc. Natl. Acad. Sci. U.S.A.">
        <title>Networks of energetic and metabolic interactions define dynamics in microbial communities.</title>
        <authorList>
            <person name="Embree M."/>
            <person name="Liu J.K."/>
            <person name="Al-Bassam M.M."/>
            <person name="Zengler K."/>
        </authorList>
    </citation>
    <scope>NUCLEOTIDE SEQUENCE</scope>
</reference>
<proteinExistence type="predicted"/>
<evidence type="ECO:0000256" key="6">
    <source>
        <dbReference type="SAM" id="Phobius"/>
    </source>
</evidence>
<protein>
    <submittedName>
        <fullName evidence="7">Type iv pilin pila</fullName>
    </submittedName>
</protein>
<comment type="subcellular location">
    <subcellularLocation>
        <location evidence="1">Membrane</location>
        <topology evidence="1">Single-pass membrane protein</topology>
    </subcellularLocation>
</comment>
<dbReference type="NCBIfam" id="TIGR02532">
    <property type="entry name" value="IV_pilin_GFxxxE"/>
    <property type="match status" value="1"/>
</dbReference>
<dbReference type="GO" id="GO:0016020">
    <property type="term" value="C:membrane"/>
    <property type="evidence" value="ECO:0007669"/>
    <property type="project" value="UniProtKB-SubCell"/>
</dbReference>
<comment type="caution">
    <text evidence="7">The sequence shown here is derived from an EMBL/GenBank/DDBJ whole genome shotgun (WGS) entry which is preliminary data.</text>
</comment>
<sequence length="116" mass="12464">MMKTIRKTAKDRDQRGFTLVELVVVMAILILLAALAVPKFVGVLANARGDANATNLKMLQEAVDLYISSENVAEEDVDDLNVLVQDYLKELPDPPAGFTSYSVTDGVVGGGQAENP</sequence>
<accession>A0A0W8E8U9</accession>
<keyword evidence="3 6" id="KW-0812">Transmembrane</keyword>
<keyword evidence="4 6" id="KW-1133">Transmembrane helix</keyword>
<organism evidence="7">
    <name type="scientific">hydrocarbon metagenome</name>
    <dbReference type="NCBI Taxonomy" id="938273"/>
    <lineage>
        <taxon>unclassified sequences</taxon>
        <taxon>metagenomes</taxon>
        <taxon>ecological metagenomes</taxon>
    </lineage>
</organism>
<keyword evidence="2" id="KW-0488">Methylation</keyword>
<keyword evidence="5 6" id="KW-0472">Membrane</keyword>
<dbReference type="SUPFAM" id="SSF54523">
    <property type="entry name" value="Pili subunits"/>
    <property type="match status" value="1"/>
</dbReference>
<evidence type="ECO:0000256" key="5">
    <source>
        <dbReference type="ARBA" id="ARBA00023136"/>
    </source>
</evidence>
<dbReference type="Gene3D" id="3.30.700.10">
    <property type="entry name" value="Glycoprotein, Type 4 Pilin"/>
    <property type="match status" value="1"/>
</dbReference>
<dbReference type="PROSITE" id="PS00409">
    <property type="entry name" value="PROKAR_NTER_METHYL"/>
    <property type="match status" value="1"/>
</dbReference>
<dbReference type="PANTHER" id="PTHR30093">
    <property type="entry name" value="GENERAL SECRETION PATHWAY PROTEIN G"/>
    <property type="match status" value="1"/>
</dbReference>
<evidence type="ECO:0000313" key="7">
    <source>
        <dbReference type="EMBL" id="KUG05047.1"/>
    </source>
</evidence>
<evidence type="ECO:0000256" key="4">
    <source>
        <dbReference type="ARBA" id="ARBA00022989"/>
    </source>
</evidence>
<dbReference type="InterPro" id="IPR012902">
    <property type="entry name" value="N_methyl_site"/>
</dbReference>
<dbReference type="GO" id="GO:0015628">
    <property type="term" value="P:protein secretion by the type II secretion system"/>
    <property type="evidence" value="ECO:0007669"/>
    <property type="project" value="InterPro"/>
</dbReference>
<dbReference type="AlphaFoldDB" id="A0A0W8E8U9"/>
<dbReference type="InterPro" id="IPR045584">
    <property type="entry name" value="Pilin-like"/>
</dbReference>
<evidence type="ECO:0000256" key="2">
    <source>
        <dbReference type="ARBA" id="ARBA00022481"/>
    </source>
</evidence>
<dbReference type="GO" id="GO:0015627">
    <property type="term" value="C:type II protein secretion system complex"/>
    <property type="evidence" value="ECO:0007669"/>
    <property type="project" value="InterPro"/>
</dbReference>
<evidence type="ECO:0000256" key="1">
    <source>
        <dbReference type="ARBA" id="ARBA00004167"/>
    </source>
</evidence>
<dbReference type="Pfam" id="PF07963">
    <property type="entry name" value="N_methyl"/>
    <property type="match status" value="1"/>
</dbReference>
<dbReference type="PRINTS" id="PR00813">
    <property type="entry name" value="BCTERIALGSPG"/>
</dbReference>